<dbReference type="InterPro" id="IPR036396">
    <property type="entry name" value="Cyt_P450_sf"/>
</dbReference>
<dbReference type="Pfam" id="PF00067">
    <property type="entry name" value="p450"/>
    <property type="match status" value="1"/>
</dbReference>
<dbReference type="PRINTS" id="PR00385">
    <property type="entry name" value="P450"/>
</dbReference>
<protein>
    <submittedName>
        <fullName evidence="7">Cytochrome P450, E-class, group I</fullName>
    </submittedName>
</protein>
<evidence type="ECO:0000256" key="3">
    <source>
        <dbReference type="ARBA" id="ARBA00023004"/>
    </source>
</evidence>
<comment type="caution">
    <text evidence="7">The sequence shown here is derived from an EMBL/GenBank/DDBJ whole genome shotgun (WGS) entry which is preliminary data.</text>
</comment>
<dbReference type="InterPro" id="IPR017972">
    <property type="entry name" value="Cyt_P450_CS"/>
</dbReference>
<evidence type="ECO:0000256" key="4">
    <source>
        <dbReference type="PIRSR" id="PIRSR602401-1"/>
    </source>
</evidence>
<proteinExistence type="inferred from homology"/>
<keyword evidence="6" id="KW-0812">Transmembrane</keyword>
<dbReference type="EMBL" id="JXTC01000036">
    <property type="protein sequence ID" value="PON96770.1"/>
    <property type="molecule type" value="Genomic_DNA"/>
</dbReference>
<dbReference type="PANTHER" id="PTHR47955">
    <property type="entry name" value="CYTOCHROME P450 FAMILY 71 PROTEIN"/>
    <property type="match status" value="1"/>
</dbReference>
<organism evidence="7 8">
    <name type="scientific">Trema orientale</name>
    <name type="common">Charcoal tree</name>
    <name type="synonym">Celtis orientalis</name>
    <dbReference type="NCBI Taxonomy" id="63057"/>
    <lineage>
        <taxon>Eukaryota</taxon>
        <taxon>Viridiplantae</taxon>
        <taxon>Streptophyta</taxon>
        <taxon>Embryophyta</taxon>
        <taxon>Tracheophyta</taxon>
        <taxon>Spermatophyta</taxon>
        <taxon>Magnoliopsida</taxon>
        <taxon>eudicotyledons</taxon>
        <taxon>Gunneridae</taxon>
        <taxon>Pentapetalae</taxon>
        <taxon>rosids</taxon>
        <taxon>fabids</taxon>
        <taxon>Rosales</taxon>
        <taxon>Cannabaceae</taxon>
        <taxon>Trema</taxon>
    </lineage>
</organism>
<dbReference type="GO" id="GO:0016705">
    <property type="term" value="F:oxidoreductase activity, acting on paired donors, with incorporation or reduction of molecular oxygen"/>
    <property type="evidence" value="ECO:0007669"/>
    <property type="project" value="InterPro"/>
</dbReference>
<evidence type="ECO:0000313" key="7">
    <source>
        <dbReference type="EMBL" id="PON96770.1"/>
    </source>
</evidence>
<dbReference type="PROSITE" id="PS00086">
    <property type="entry name" value="CYTOCHROME_P450"/>
    <property type="match status" value="1"/>
</dbReference>
<evidence type="ECO:0000256" key="5">
    <source>
        <dbReference type="RuleBase" id="RU000461"/>
    </source>
</evidence>
<reference evidence="8" key="1">
    <citation type="submission" date="2016-06" db="EMBL/GenBank/DDBJ databases">
        <title>Parallel loss of symbiosis genes in relatives of nitrogen-fixing non-legume Parasponia.</title>
        <authorList>
            <person name="Van Velzen R."/>
            <person name="Holmer R."/>
            <person name="Bu F."/>
            <person name="Rutten L."/>
            <person name="Van Zeijl A."/>
            <person name="Liu W."/>
            <person name="Santuari L."/>
            <person name="Cao Q."/>
            <person name="Sharma T."/>
            <person name="Shen D."/>
            <person name="Roswanjaya Y."/>
            <person name="Wardhani T."/>
            <person name="Kalhor M.S."/>
            <person name="Jansen J."/>
            <person name="Van den Hoogen J."/>
            <person name="Gungor B."/>
            <person name="Hartog M."/>
            <person name="Hontelez J."/>
            <person name="Verver J."/>
            <person name="Yang W.-C."/>
            <person name="Schijlen E."/>
            <person name="Repin R."/>
            <person name="Schilthuizen M."/>
            <person name="Schranz E."/>
            <person name="Heidstra R."/>
            <person name="Miyata K."/>
            <person name="Fedorova E."/>
            <person name="Kohlen W."/>
            <person name="Bisseling T."/>
            <person name="Smit S."/>
            <person name="Geurts R."/>
        </authorList>
    </citation>
    <scope>NUCLEOTIDE SEQUENCE [LARGE SCALE GENOMIC DNA]</scope>
    <source>
        <strain evidence="8">cv. RG33-2</strain>
    </source>
</reference>
<keyword evidence="6" id="KW-1133">Transmembrane helix</keyword>
<dbReference type="InParanoid" id="A0A2P5FG41"/>
<gene>
    <name evidence="7" type="ORF">TorRG33x02_074740</name>
</gene>
<keyword evidence="5" id="KW-0560">Oxidoreductase</keyword>
<dbReference type="InterPro" id="IPR001128">
    <property type="entry name" value="Cyt_P450"/>
</dbReference>
<dbReference type="PRINTS" id="PR00463">
    <property type="entry name" value="EP450I"/>
</dbReference>
<dbReference type="FunFam" id="1.10.630.10:FF:000011">
    <property type="entry name" value="Cytochrome P450 83B1"/>
    <property type="match status" value="1"/>
</dbReference>
<dbReference type="InterPro" id="IPR002401">
    <property type="entry name" value="Cyt_P450_E_grp-I"/>
</dbReference>
<keyword evidence="4 5" id="KW-0349">Heme</keyword>
<feature type="binding site" description="axial binding residue" evidence="4">
    <location>
        <position position="460"/>
    </location>
    <ligand>
        <name>heme</name>
        <dbReference type="ChEBI" id="CHEBI:30413"/>
    </ligand>
    <ligandPart>
        <name>Fe</name>
        <dbReference type="ChEBI" id="CHEBI:18248"/>
    </ligandPart>
</feature>
<keyword evidence="6" id="KW-0472">Membrane</keyword>
<evidence type="ECO:0000313" key="8">
    <source>
        <dbReference type="Proteomes" id="UP000237000"/>
    </source>
</evidence>
<keyword evidence="3 4" id="KW-0408">Iron</keyword>
<dbReference type="OrthoDB" id="1470350at2759"/>
<keyword evidence="2 4" id="KW-0479">Metal-binding</keyword>
<sequence>MALLNSKELHDLITTSMNYPLFLIPIFFLSIIILFERFRSRAKSNLPPSPQRLPIIGNLHQLGTHPHRSFRALSDKYGPLMLLHLGQVPTLVVSSSDMVKEIVKKHDVVFSDRPQTTAVDVFLYGGKDIGFAPYGEYWRQIRKLCVLELLSVKRVQQFHFVREEETALLVNKIRKACTNGASINLSEMLIATSNNIVSRCILGQSFEEENGGSTFGEITRRVMTDFMAFSVADFFPGKYGRWIDVVRGFMGRLNESFRALDTFFDQVVAEHKTVLNNDHNGSGRKDFAGILLGLQNDGMLDFDLTQENLKAVLMDMFVGASDTTSTALEWLMAELVRNPRVMKKVQEEVRRVVGNKSEIEINHINQMEYLKCVIKENLRLHPPLPFLVPRKTLSSVKLGGYDIPERTVVYINVWAIHRDPSEWDKPEEFFPERFENNPIDFKLGQDSFQFVPFGVGRRGCPGVQFGVASTEYVIAHLLYWFDWKLSTDGGPILEEELDMSEVYGLTVHKKGPLHLVPIPYSP</sequence>
<keyword evidence="5" id="KW-0503">Monooxygenase</keyword>
<feature type="transmembrane region" description="Helical" evidence="6">
    <location>
        <begin position="17"/>
        <end position="35"/>
    </location>
</feature>
<dbReference type="AlphaFoldDB" id="A0A2P5FG41"/>
<evidence type="ECO:0000256" key="1">
    <source>
        <dbReference type="ARBA" id="ARBA00010617"/>
    </source>
</evidence>
<name>A0A2P5FG41_TREOI</name>
<dbReference type="STRING" id="63057.A0A2P5FG41"/>
<dbReference type="Proteomes" id="UP000237000">
    <property type="component" value="Unassembled WGS sequence"/>
</dbReference>
<dbReference type="GO" id="GO:0005506">
    <property type="term" value="F:iron ion binding"/>
    <property type="evidence" value="ECO:0007669"/>
    <property type="project" value="InterPro"/>
</dbReference>
<dbReference type="GO" id="GO:0004497">
    <property type="term" value="F:monooxygenase activity"/>
    <property type="evidence" value="ECO:0007669"/>
    <property type="project" value="UniProtKB-KW"/>
</dbReference>
<comment type="similarity">
    <text evidence="1 5">Belongs to the cytochrome P450 family.</text>
</comment>
<evidence type="ECO:0000256" key="6">
    <source>
        <dbReference type="SAM" id="Phobius"/>
    </source>
</evidence>
<dbReference type="PANTHER" id="PTHR47955:SF15">
    <property type="entry name" value="CYTOCHROME P450 71A2-LIKE"/>
    <property type="match status" value="1"/>
</dbReference>
<dbReference type="CDD" id="cd11072">
    <property type="entry name" value="CYP71-like"/>
    <property type="match status" value="1"/>
</dbReference>
<comment type="cofactor">
    <cofactor evidence="4">
        <name>heme</name>
        <dbReference type="ChEBI" id="CHEBI:30413"/>
    </cofactor>
</comment>
<dbReference type="SUPFAM" id="SSF48264">
    <property type="entry name" value="Cytochrome P450"/>
    <property type="match status" value="1"/>
</dbReference>
<dbReference type="Gene3D" id="1.10.630.10">
    <property type="entry name" value="Cytochrome P450"/>
    <property type="match status" value="1"/>
</dbReference>
<keyword evidence="8" id="KW-1185">Reference proteome</keyword>
<dbReference type="GO" id="GO:0020037">
    <property type="term" value="F:heme binding"/>
    <property type="evidence" value="ECO:0007669"/>
    <property type="project" value="InterPro"/>
</dbReference>
<accession>A0A2P5FG41</accession>
<evidence type="ECO:0000256" key="2">
    <source>
        <dbReference type="ARBA" id="ARBA00022723"/>
    </source>
</evidence>